<organism evidence="1 2">
    <name type="scientific">Trifolium subterraneum</name>
    <name type="common">Subterranean clover</name>
    <dbReference type="NCBI Taxonomy" id="3900"/>
    <lineage>
        <taxon>Eukaryota</taxon>
        <taxon>Viridiplantae</taxon>
        <taxon>Streptophyta</taxon>
        <taxon>Embryophyta</taxon>
        <taxon>Tracheophyta</taxon>
        <taxon>Spermatophyta</taxon>
        <taxon>Magnoliopsida</taxon>
        <taxon>eudicotyledons</taxon>
        <taxon>Gunneridae</taxon>
        <taxon>Pentapetalae</taxon>
        <taxon>rosids</taxon>
        <taxon>fabids</taxon>
        <taxon>Fabales</taxon>
        <taxon>Fabaceae</taxon>
        <taxon>Papilionoideae</taxon>
        <taxon>50 kb inversion clade</taxon>
        <taxon>NPAAA clade</taxon>
        <taxon>Hologalegina</taxon>
        <taxon>IRL clade</taxon>
        <taxon>Trifolieae</taxon>
        <taxon>Trifolium</taxon>
    </lineage>
</organism>
<evidence type="ECO:0000313" key="2">
    <source>
        <dbReference type="Proteomes" id="UP000242715"/>
    </source>
</evidence>
<gene>
    <name evidence="1" type="ORF">TSUD_216160</name>
</gene>
<dbReference type="OrthoDB" id="1431587at2759"/>
<accession>A0A2Z6MYA6</accession>
<dbReference type="EMBL" id="DF973378">
    <property type="protein sequence ID" value="GAU28710.1"/>
    <property type="molecule type" value="Genomic_DNA"/>
</dbReference>
<protein>
    <submittedName>
        <fullName evidence="1">Uncharacterized protein</fullName>
    </submittedName>
</protein>
<evidence type="ECO:0000313" key="1">
    <source>
        <dbReference type="EMBL" id="GAU28710.1"/>
    </source>
</evidence>
<name>A0A2Z6MYA6_TRISU</name>
<sequence>MSYIMEKYCSYFVSQSMAKNVGPHPIEFDIIVGKKMLFDVAKPMKQSLVHDVSYRVTRVCLDPKIIGEFCSQGPYSTRTKTISAAIDLDSDEADDLMYFKDLIVSPSNSNQMSDAKSVGGGAIKRNLAKVFDGAPKSKAGGRLKKVKIEEE</sequence>
<dbReference type="AlphaFoldDB" id="A0A2Z6MYA6"/>
<reference evidence="2" key="1">
    <citation type="journal article" date="2017" name="Front. Plant Sci.">
        <title>Climate Clever Clovers: New Paradigm to Reduce the Environmental Footprint of Ruminants by Breeding Low Methanogenic Forages Utilizing Haplotype Variation.</title>
        <authorList>
            <person name="Kaur P."/>
            <person name="Appels R."/>
            <person name="Bayer P.E."/>
            <person name="Keeble-Gagnere G."/>
            <person name="Wang J."/>
            <person name="Hirakawa H."/>
            <person name="Shirasawa K."/>
            <person name="Vercoe P."/>
            <person name="Stefanova K."/>
            <person name="Durmic Z."/>
            <person name="Nichols P."/>
            <person name="Revell C."/>
            <person name="Isobe S.N."/>
            <person name="Edwards D."/>
            <person name="Erskine W."/>
        </authorList>
    </citation>
    <scope>NUCLEOTIDE SEQUENCE [LARGE SCALE GENOMIC DNA]</scope>
    <source>
        <strain evidence="2">cv. Daliak</strain>
    </source>
</reference>
<keyword evidence="2" id="KW-1185">Reference proteome</keyword>
<proteinExistence type="predicted"/>
<dbReference type="Proteomes" id="UP000242715">
    <property type="component" value="Unassembled WGS sequence"/>
</dbReference>